<dbReference type="GO" id="GO:0006508">
    <property type="term" value="P:proteolysis"/>
    <property type="evidence" value="ECO:0007669"/>
    <property type="project" value="UniProtKB-KW"/>
</dbReference>
<dbReference type="EMBL" id="KT751522">
    <property type="protein sequence ID" value="AML39475.1"/>
    <property type="molecule type" value="mRNA"/>
</dbReference>
<dbReference type="FunFam" id="2.40.10.10:FF:000028">
    <property type="entry name" value="Serine protease easter"/>
    <property type="match status" value="1"/>
</dbReference>
<dbReference type="GO" id="GO:0005576">
    <property type="term" value="C:extracellular region"/>
    <property type="evidence" value="ECO:0007669"/>
    <property type="project" value="UniProtKB-SubCell"/>
</dbReference>
<dbReference type="InterPro" id="IPR033116">
    <property type="entry name" value="TRYPSIN_SER"/>
</dbReference>
<dbReference type="PANTHER" id="PTHR24256">
    <property type="entry name" value="TRYPTASE-RELATED"/>
    <property type="match status" value="1"/>
</dbReference>
<evidence type="ECO:0000313" key="13">
    <source>
        <dbReference type="EMBL" id="AML39475.1"/>
    </source>
</evidence>
<keyword evidence="2 10" id="KW-0732">Signal</keyword>
<evidence type="ECO:0000256" key="2">
    <source>
        <dbReference type="ARBA" id="ARBA00022729"/>
    </source>
</evidence>
<dbReference type="PROSITE" id="PS00135">
    <property type="entry name" value="TRYPSIN_SER"/>
    <property type="match status" value="1"/>
</dbReference>
<evidence type="ECO:0000256" key="5">
    <source>
        <dbReference type="ARBA" id="ARBA00023145"/>
    </source>
</evidence>
<dbReference type="Gene3D" id="2.40.10.10">
    <property type="entry name" value="Trypsin-like serine proteases"/>
    <property type="match status" value="2"/>
</dbReference>
<dbReference type="PROSITE" id="PS00134">
    <property type="entry name" value="TRYPSIN_HIS"/>
    <property type="match status" value="1"/>
</dbReference>
<comment type="subcellular location">
    <subcellularLocation>
        <location evidence="10">Secreted</location>
    </subcellularLocation>
</comment>
<dbReference type="Gene3D" id="3.30.1640.30">
    <property type="match status" value="2"/>
</dbReference>
<dbReference type="InterPro" id="IPR001254">
    <property type="entry name" value="Trypsin_dom"/>
</dbReference>
<keyword evidence="10" id="KW-0964">Secreted</keyword>
<dbReference type="InterPro" id="IPR051487">
    <property type="entry name" value="Ser/Thr_Proteases_Immune/Dev"/>
</dbReference>
<evidence type="ECO:0000256" key="3">
    <source>
        <dbReference type="ARBA" id="ARBA00022801"/>
    </source>
</evidence>
<dbReference type="InterPro" id="IPR009003">
    <property type="entry name" value="Peptidase_S1_PA"/>
</dbReference>
<dbReference type="GO" id="GO:0004252">
    <property type="term" value="F:serine-type endopeptidase activity"/>
    <property type="evidence" value="ECO:0007669"/>
    <property type="project" value="UniProtKB-UniRule"/>
</dbReference>
<dbReference type="AlphaFoldDB" id="A0A126U9N5"/>
<evidence type="ECO:0000259" key="12">
    <source>
        <dbReference type="PROSITE" id="PS51888"/>
    </source>
</evidence>
<protein>
    <recommendedName>
        <fullName evidence="10">CLIP domain-containing serine protease</fullName>
        <ecNumber evidence="9">3.4.21.-</ecNumber>
    </recommendedName>
</protein>
<keyword evidence="3 9" id="KW-0378">Hydrolase</keyword>
<dbReference type="Pfam" id="PF12032">
    <property type="entry name" value="CLIP"/>
    <property type="match status" value="2"/>
</dbReference>
<feature type="domain" description="Clip" evidence="12">
    <location>
        <begin position="21"/>
        <end position="74"/>
    </location>
</feature>
<dbReference type="Pfam" id="PF00089">
    <property type="entry name" value="Trypsin"/>
    <property type="match status" value="1"/>
</dbReference>
<evidence type="ECO:0000256" key="1">
    <source>
        <dbReference type="ARBA" id="ARBA00022670"/>
    </source>
</evidence>
<dbReference type="EC" id="3.4.21.-" evidence="9"/>
<dbReference type="InterPro" id="IPR022700">
    <property type="entry name" value="CLIP"/>
</dbReference>
<dbReference type="InterPro" id="IPR001314">
    <property type="entry name" value="Peptidase_S1A"/>
</dbReference>
<evidence type="ECO:0000256" key="8">
    <source>
        <dbReference type="ARBA" id="ARBA00024195"/>
    </source>
</evidence>
<dbReference type="PROSITE" id="PS50240">
    <property type="entry name" value="TRYPSIN_DOM"/>
    <property type="match status" value="1"/>
</dbReference>
<accession>A0A126U9N5</accession>
<dbReference type="SMART" id="SM00020">
    <property type="entry name" value="Tryp_SPc"/>
    <property type="match status" value="1"/>
</dbReference>
<reference evidence="13" key="1">
    <citation type="submission" date="2015-09" db="EMBL/GenBank/DDBJ databases">
        <title>Serine protease SP105 mediates the melanization response in Ostrinia furnacalis, and is regulated by Serpin-3.</title>
        <authorList>
            <person name="Chu Y."/>
            <person name="An C."/>
            <person name="Hong F."/>
        </authorList>
    </citation>
    <scope>NUCLEOTIDE SEQUENCE</scope>
</reference>
<comment type="domain">
    <text evidence="10">The clip domain consists of 35-55 residues which are 'knitted' together usually by 3 conserved disulfide bonds forming a clip-like compact structure.</text>
</comment>
<sequence length="424" mass="45104">MKLLIFASALLAVTCYVNGQSCTTATGDSGSCVTILKCPSLLQVINKPNRTPADLDMLRKSACGFEGNTPKVCCPCHTPYGEPGKCVGIYSCPHIANLLAPPVTAQSMLLVQASRCDGSDAYSVCCGPPPESISKGACQSRLSAFPPDPRTECCGLDGGADNKITGGTATTVDQYPWLTLIEYLGKDNRIKLLCGGALISSRYVLTAAHCLAGAVLNHGTPKNVRLGEYDSSHDGPDCVPVEGGGEDCSEGVVILPIEKTIPHVEYNPVTRRHDIGLIRTQQAAPYTDFIRPICLPVVDITVKPPPNFKLWAAGWGAINTTHSKSTIKLHVDLPFVSQRECQPAYSVARRQVALWGGQMCAGGEAGKDSCKGDSGGPLMFENGKIYEVLGVVSFGPTPCGMEDIPGVYSKVHSYLDWMKGNIQP</sequence>
<dbReference type="SMART" id="SM00680">
    <property type="entry name" value="CLIP"/>
    <property type="match status" value="2"/>
</dbReference>
<keyword evidence="5" id="KW-0865">Zymogen</keyword>
<evidence type="ECO:0000256" key="4">
    <source>
        <dbReference type="ARBA" id="ARBA00022825"/>
    </source>
</evidence>
<organism evidence="13">
    <name type="scientific">Ostrinia furnacalis</name>
    <name type="common">Asian corn borer</name>
    <dbReference type="NCBI Taxonomy" id="93504"/>
    <lineage>
        <taxon>Eukaryota</taxon>
        <taxon>Metazoa</taxon>
        <taxon>Ecdysozoa</taxon>
        <taxon>Arthropoda</taxon>
        <taxon>Hexapoda</taxon>
        <taxon>Insecta</taxon>
        <taxon>Pterygota</taxon>
        <taxon>Neoptera</taxon>
        <taxon>Endopterygota</taxon>
        <taxon>Lepidoptera</taxon>
        <taxon>Glossata</taxon>
        <taxon>Ditrysia</taxon>
        <taxon>Pyraloidea</taxon>
        <taxon>Crambidae</taxon>
        <taxon>Pyraustinae</taxon>
        <taxon>Ostrinia</taxon>
    </lineage>
</organism>
<evidence type="ECO:0000259" key="11">
    <source>
        <dbReference type="PROSITE" id="PS50240"/>
    </source>
</evidence>
<name>A0A126U9N5_OSTFU</name>
<dbReference type="InterPro" id="IPR038565">
    <property type="entry name" value="CLIP_sf"/>
</dbReference>
<evidence type="ECO:0000256" key="9">
    <source>
        <dbReference type="RuleBase" id="RU363034"/>
    </source>
</evidence>
<evidence type="ECO:0000256" key="7">
    <source>
        <dbReference type="ARBA" id="ARBA00023180"/>
    </source>
</evidence>
<dbReference type="PRINTS" id="PR00722">
    <property type="entry name" value="CHYMOTRYPSIN"/>
</dbReference>
<dbReference type="FunFam" id="3.30.1640.30:FF:000001">
    <property type="entry name" value="Serine protease 7"/>
    <property type="match status" value="1"/>
</dbReference>
<dbReference type="CDD" id="cd00190">
    <property type="entry name" value="Tryp_SPc"/>
    <property type="match status" value="1"/>
</dbReference>
<feature type="domain" description="Clip" evidence="12">
    <location>
        <begin position="75"/>
        <end position="126"/>
    </location>
</feature>
<keyword evidence="7" id="KW-0325">Glycoprotein</keyword>
<dbReference type="PROSITE" id="PS51888">
    <property type="entry name" value="CLIP"/>
    <property type="match status" value="2"/>
</dbReference>
<keyword evidence="6" id="KW-1015">Disulfide bond</keyword>
<dbReference type="InterPro" id="IPR043504">
    <property type="entry name" value="Peptidase_S1_PA_chymotrypsin"/>
</dbReference>
<feature type="domain" description="Peptidase S1" evidence="11">
    <location>
        <begin position="164"/>
        <end position="423"/>
    </location>
</feature>
<dbReference type="SUPFAM" id="SSF50494">
    <property type="entry name" value="Trypsin-like serine proteases"/>
    <property type="match status" value="1"/>
</dbReference>
<evidence type="ECO:0000256" key="10">
    <source>
        <dbReference type="RuleBase" id="RU366078"/>
    </source>
</evidence>
<keyword evidence="1 9" id="KW-0645">Protease</keyword>
<gene>
    <name evidence="13" type="primary">SP8</name>
</gene>
<feature type="signal peptide" evidence="10">
    <location>
        <begin position="1"/>
        <end position="19"/>
    </location>
</feature>
<proteinExistence type="evidence at transcript level"/>
<dbReference type="InterPro" id="IPR018114">
    <property type="entry name" value="TRYPSIN_HIS"/>
</dbReference>
<evidence type="ECO:0000256" key="6">
    <source>
        <dbReference type="ARBA" id="ARBA00023157"/>
    </source>
</evidence>
<comment type="similarity">
    <text evidence="8 10">Belongs to the peptidase S1 family. CLIP subfamily.</text>
</comment>
<keyword evidence="4 9" id="KW-0720">Serine protease</keyword>
<feature type="chain" id="PRO_5023978936" description="CLIP domain-containing serine protease" evidence="10">
    <location>
        <begin position="20"/>
        <end position="424"/>
    </location>
</feature>